<dbReference type="EMBL" id="CAJPVJ010027240">
    <property type="protein sequence ID" value="CAG2179449.1"/>
    <property type="molecule type" value="Genomic_DNA"/>
</dbReference>
<accession>A0A7R9ML74</accession>
<gene>
    <name evidence="1" type="ORF">ONB1V03_LOCUS18873</name>
    <name evidence="2" type="ORF">ONB1V03_LOCUS18883</name>
</gene>
<evidence type="ECO:0000313" key="2">
    <source>
        <dbReference type="EMBL" id="CAD7662323.1"/>
    </source>
</evidence>
<dbReference type="EMBL" id="CAJPVJ010027281">
    <property type="protein sequence ID" value="CAG2179459.1"/>
    <property type="molecule type" value="Genomic_DNA"/>
</dbReference>
<feature type="non-terminal residue" evidence="1">
    <location>
        <position position="31"/>
    </location>
</feature>
<evidence type="ECO:0000313" key="3">
    <source>
        <dbReference type="Proteomes" id="UP000728032"/>
    </source>
</evidence>
<sequence length="31" mass="3228">MMLTSSVVKKLIVGQNSRLLSLRAVLAANGG</sequence>
<keyword evidence="3" id="KW-1185">Reference proteome</keyword>
<reference evidence="1" key="1">
    <citation type="submission" date="2020-11" db="EMBL/GenBank/DDBJ databases">
        <authorList>
            <person name="Tran Van P."/>
        </authorList>
    </citation>
    <scope>NUCLEOTIDE SEQUENCE</scope>
</reference>
<dbReference type="EMBL" id="OC942106">
    <property type="protein sequence ID" value="CAD7662323.1"/>
    <property type="molecule type" value="Genomic_DNA"/>
</dbReference>
<dbReference type="OrthoDB" id="77878at2759"/>
<dbReference type="AlphaFoldDB" id="A0A7R9ML74"/>
<name>A0A7R9ML74_9ACAR</name>
<protein>
    <submittedName>
        <fullName evidence="1">Uncharacterized protein</fullName>
    </submittedName>
</protein>
<dbReference type="EMBL" id="OC942065">
    <property type="protein sequence ID" value="CAD7662313.1"/>
    <property type="molecule type" value="Genomic_DNA"/>
</dbReference>
<evidence type="ECO:0000313" key="1">
    <source>
        <dbReference type="EMBL" id="CAD7662313.1"/>
    </source>
</evidence>
<proteinExistence type="predicted"/>
<organism evidence="1">
    <name type="scientific">Oppiella nova</name>
    <dbReference type="NCBI Taxonomy" id="334625"/>
    <lineage>
        <taxon>Eukaryota</taxon>
        <taxon>Metazoa</taxon>
        <taxon>Ecdysozoa</taxon>
        <taxon>Arthropoda</taxon>
        <taxon>Chelicerata</taxon>
        <taxon>Arachnida</taxon>
        <taxon>Acari</taxon>
        <taxon>Acariformes</taxon>
        <taxon>Sarcoptiformes</taxon>
        <taxon>Oribatida</taxon>
        <taxon>Brachypylina</taxon>
        <taxon>Oppioidea</taxon>
        <taxon>Oppiidae</taxon>
        <taxon>Oppiella</taxon>
    </lineage>
</organism>
<dbReference type="Proteomes" id="UP000728032">
    <property type="component" value="Unassembled WGS sequence"/>
</dbReference>